<dbReference type="HOGENOM" id="CLU_037408_2_2_9"/>
<dbReference type="SMART" id="SM00924">
    <property type="entry name" value="MgtE_N"/>
    <property type="match status" value="1"/>
</dbReference>
<dbReference type="InterPro" id="IPR046342">
    <property type="entry name" value="CBS_dom_sf"/>
</dbReference>
<evidence type="ECO:0000256" key="6">
    <source>
        <dbReference type="ARBA" id="ARBA00022989"/>
    </source>
</evidence>
<feature type="compositionally biased region" description="Basic and acidic residues" evidence="10">
    <location>
        <begin position="1"/>
        <end position="11"/>
    </location>
</feature>
<feature type="transmembrane region" description="Helical" evidence="9">
    <location>
        <begin position="413"/>
        <end position="440"/>
    </location>
</feature>
<dbReference type="SUPFAM" id="SSF158791">
    <property type="entry name" value="MgtE N-terminal domain-like"/>
    <property type="match status" value="1"/>
</dbReference>
<feature type="region of interest" description="Disordered" evidence="10">
    <location>
        <begin position="1"/>
        <end position="24"/>
    </location>
</feature>
<evidence type="ECO:0000256" key="10">
    <source>
        <dbReference type="SAM" id="MobiDB-lite"/>
    </source>
</evidence>
<dbReference type="GO" id="GO:0046872">
    <property type="term" value="F:metal ion binding"/>
    <property type="evidence" value="ECO:0007669"/>
    <property type="project" value="UniProtKB-KW"/>
</dbReference>
<evidence type="ECO:0000256" key="5">
    <source>
        <dbReference type="ARBA" id="ARBA00022842"/>
    </source>
</evidence>
<evidence type="ECO:0000256" key="8">
    <source>
        <dbReference type="PROSITE-ProRule" id="PRU00703"/>
    </source>
</evidence>
<dbReference type="CDD" id="cd04606">
    <property type="entry name" value="CBS_pair_Mg_transporter"/>
    <property type="match status" value="1"/>
</dbReference>
<feature type="transmembrane region" description="Helical" evidence="9">
    <location>
        <begin position="389"/>
        <end position="407"/>
    </location>
</feature>
<evidence type="ECO:0000256" key="4">
    <source>
        <dbReference type="ARBA" id="ARBA00022692"/>
    </source>
</evidence>
<keyword evidence="9" id="KW-1003">Cell membrane</keyword>
<dbReference type="GO" id="GO:0015095">
    <property type="term" value="F:magnesium ion transmembrane transporter activity"/>
    <property type="evidence" value="ECO:0007669"/>
    <property type="project" value="UniProtKB-UniRule"/>
</dbReference>
<evidence type="ECO:0000256" key="1">
    <source>
        <dbReference type="ARBA" id="ARBA00004141"/>
    </source>
</evidence>
<gene>
    <name evidence="12" type="primary">mgtE</name>
    <name evidence="12" type="ORF">DORLON_00659</name>
</gene>
<dbReference type="InterPro" id="IPR038076">
    <property type="entry name" value="MgtE_N_sf"/>
</dbReference>
<dbReference type="eggNOG" id="COG2239">
    <property type="taxonomic scope" value="Bacteria"/>
</dbReference>
<comment type="caution">
    <text evidence="12">The sequence shown here is derived from an EMBL/GenBank/DDBJ whole genome shotgun (WGS) entry which is preliminary data.</text>
</comment>
<dbReference type="PROSITE" id="PS51371">
    <property type="entry name" value="CBS"/>
    <property type="match status" value="1"/>
</dbReference>
<dbReference type="Gene3D" id="1.25.60.10">
    <property type="entry name" value="MgtE N-terminal domain-like"/>
    <property type="match status" value="1"/>
</dbReference>
<dbReference type="PANTHER" id="PTHR43773:SF1">
    <property type="entry name" value="MAGNESIUM TRANSPORTER MGTE"/>
    <property type="match status" value="1"/>
</dbReference>
<proteinExistence type="inferred from homology"/>
<keyword evidence="7 9" id="KW-0472">Membrane</keyword>
<comment type="subcellular location">
    <subcellularLocation>
        <location evidence="9">Cell membrane</location>
        <topology evidence="9">Multi-pass membrane protein</topology>
    </subcellularLocation>
    <subcellularLocation>
        <location evidence="1">Membrane</location>
        <topology evidence="1">Multi-pass membrane protein</topology>
    </subcellularLocation>
</comment>
<comment type="function">
    <text evidence="9">Acts as a magnesium transporter.</text>
</comment>
<evidence type="ECO:0000259" key="11">
    <source>
        <dbReference type="PROSITE" id="PS51371"/>
    </source>
</evidence>
<evidence type="ECO:0000256" key="9">
    <source>
        <dbReference type="RuleBase" id="RU362011"/>
    </source>
</evidence>
<evidence type="ECO:0000256" key="7">
    <source>
        <dbReference type="ARBA" id="ARBA00023136"/>
    </source>
</evidence>
<keyword evidence="6 9" id="KW-1133">Transmembrane helix</keyword>
<dbReference type="Pfam" id="PF03448">
    <property type="entry name" value="MgtE_N"/>
    <property type="match status" value="1"/>
</dbReference>
<dbReference type="SUPFAM" id="SSF54631">
    <property type="entry name" value="CBS-domain pair"/>
    <property type="match status" value="1"/>
</dbReference>
<feature type="compositionally biased region" description="Acidic residues" evidence="10">
    <location>
        <begin position="13"/>
        <end position="24"/>
    </location>
</feature>
<dbReference type="SUPFAM" id="SSF161093">
    <property type="entry name" value="MgtE membrane domain-like"/>
    <property type="match status" value="1"/>
</dbReference>
<dbReference type="InterPro" id="IPR006668">
    <property type="entry name" value="Mg_transptr_MgtE_intracell_dom"/>
</dbReference>
<organism evidence="12 13">
    <name type="scientific">Dorea longicatena DSM 13814</name>
    <dbReference type="NCBI Taxonomy" id="411462"/>
    <lineage>
        <taxon>Bacteria</taxon>
        <taxon>Bacillati</taxon>
        <taxon>Bacillota</taxon>
        <taxon>Clostridia</taxon>
        <taxon>Lachnospirales</taxon>
        <taxon>Lachnospiraceae</taxon>
        <taxon>Dorea</taxon>
    </lineage>
</organism>
<comment type="subunit">
    <text evidence="9">Homodimer.</text>
</comment>
<protein>
    <recommendedName>
        <fullName evidence="9">Magnesium transporter MgtE</fullName>
    </recommendedName>
</protein>
<comment type="caution">
    <text evidence="9">Lacks conserved residue(s) required for the propagation of feature annotation.</text>
</comment>
<keyword evidence="8" id="KW-0129">CBS domain</keyword>
<sequence>MHIVMEEKMNEEQPLEDGQREEDDIDYVEDREELTEERIKDMLDAREYKELKEELETNMYPVDLAEILEEFDQKHMVLVFRLLAKEEAAETFSYMDSDTREDLINALTDSELEEIMEEMYLDDTVDVLEEMPANVVDRLLMVTDEEKRQQINQLLQYPEDSAGSVMNVDYIALRREMTVAESILKIRQVGLNRETIYTCYVTEQRHLIGQVDVKELLTSSESKTIEEIMDTNMLYARTTDDQEDVANTITKYGLIALPIVDHENCMVGIVTVDDAMQVLQEETTEDISIMAGVNPNEDSYFGTSIFEHVKSRIPWLLFLMLSATVTQMIMNSYENALALMPQLAGFVPMLTGTGGNCGSQSSTLVIRGLAVGEIEFSDLFKVIWKEIRIAFCISIILSVVNGIRIMLMGQGDATMAFTIGLTMACTVLIAKVVGCTLPLVAKKIGLDPAIMATPLISTLVDISTISVYFAIVSHVFQL</sequence>
<keyword evidence="5 9" id="KW-0460">Magnesium</keyword>
<dbReference type="InterPro" id="IPR006669">
    <property type="entry name" value="MgtE_transporter"/>
</dbReference>
<accession>A6BEE3</accession>
<keyword evidence="4 9" id="KW-0812">Transmembrane</keyword>
<dbReference type="SMART" id="SM00116">
    <property type="entry name" value="CBS"/>
    <property type="match status" value="1"/>
</dbReference>
<evidence type="ECO:0000256" key="2">
    <source>
        <dbReference type="ARBA" id="ARBA00009749"/>
    </source>
</evidence>
<name>A6BEE3_9FIRM</name>
<feature type="domain" description="CBS" evidence="11">
    <location>
        <begin position="229"/>
        <end position="285"/>
    </location>
</feature>
<dbReference type="InterPro" id="IPR006667">
    <property type="entry name" value="SLC41_membr_dom"/>
</dbReference>
<dbReference type="Pfam" id="PF01769">
    <property type="entry name" value="MgtE"/>
    <property type="match status" value="1"/>
</dbReference>
<dbReference type="AlphaFoldDB" id="A6BEE3"/>
<dbReference type="Pfam" id="PF00571">
    <property type="entry name" value="CBS"/>
    <property type="match status" value="1"/>
</dbReference>
<keyword evidence="3 9" id="KW-0813">Transport</keyword>
<feature type="transmembrane region" description="Helical" evidence="9">
    <location>
        <begin position="452"/>
        <end position="476"/>
    </location>
</feature>
<comment type="similarity">
    <text evidence="2 9">Belongs to the SLC41A transporter family.</text>
</comment>
<dbReference type="GO" id="GO:0005886">
    <property type="term" value="C:plasma membrane"/>
    <property type="evidence" value="ECO:0007669"/>
    <property type="project" value="UniProtKB-SubCell"/>
</dbReference>
<dbReference type="PANTHER" id="PTHR43773">
    <property type="entry name" value="MAGNESIUM TRANSPORTER MGTE"/>
    <property type="match status" value="1"/>
</dbReference>
<dbReference type="Proteomes" id="UP000004016">
    <property type="component" value="Unassembled WGS sequence"/>
</dbReference>
<dbReference type="NCBIfam" id="TIGR00400">
    <property type="entry name" value="mgtE"/>
    <property type="match status" value="1"/>
</dbReference>
<reference evidence="12 13" key="1">
    <citation type="submission" date="2007-03" db="EMBL/GenBank/DDBJ databases">
        <authorList>
            <person name="Fulton L."/>
            <person name="Clifton S."/>
            <person name="Fulton B."/>
            <person name="Xu J."/>
            <person name="Minx P."/>
            <person name="Pepin K.H."/>
            <person name="Johnson M."/>
            <person name="Thiruvilangam P."/>
            <person name="Bhonagiri V."/>
            <person name="Nash W.E."/>
            <person name="Mardis E.R."/>
            <person name="Wilson R.K."/>
        </authorList>
    </citation>
    <scope>NUCLEOTIDE SEQUENCE [LARGE SCALE GENOMIC DNA]</scope>
    <source>
        <strain evidence="12 13">DSM 13814</strain>
    </source>
</reference>
<dbReference type="InterPro" id="IPR000644">
    <property type="entry name" value="CBS_dom"/>
</dbReference>
<evidence type="ECO:0000256" key="3">
    <source>
        <dbReference type="ARBA" id="ARBA00022448"/>
    </source>
</evidence>
<evidence type="ECO:0000313" key="13">
    <source>
        <dbReference type="Proteomes" id="UP000004016"/>
    </source>
</evidence>
<dbReference type="EMBL" id="AAXB02000002">
    <property type="protein sequence ID" value="EDM63982.1"/>
    <property type="molecule type" value="Genomic_DNA"/>
</dbReference>
<keyword evidence="9" id="KW-0479">Metal-binding</keyword>
<dbReference type="Gene3D" id="3.10.580.10">
    <property type="entry name" value="CBS-domain"/>
    <property type="match status" value="1"/>
</dbReference>
<reference evidence="12 13" key="2">
    <citation type="submission" date="2007-04" db="EMBL/GenBank/DDBJ databases">
        <title>Draft genome sequence of Dorea longicatena (DSM 13814).</title>
        <authorList>
            <person name="Sudarsanam P."/>
            <person name="Ley R."/>
            <person name="Guruge J."/>
            <person name="Turnbaugh P.J."/>
            <person name="Mahowald M."/>
            <person name="Liep D."/>
            <person name="Gordon J."/>
        </authorList>
    </citation>
    <scope>NUCLEOTIDE SEQUENCE [LARGE SCALE GENOMIC DNA]</scope>
    <source>
        <strain evidence="12 13">DSM 13814</strain>
    </source>
</reference>
<dbReference type="Gene3D" id="1.10.357.20">
    <property type="entry name" value="SLC41 divalent cation transporters, integral membrane domain"/>
    <property type="match status" value="1"/>
</dbReference>
<dbReference type="InterPro" id="IPR036739">
    <property type="entry name" value="SLC41_membr_dom_sf"/>
</dbReference>
<evidence type="ECO:0000313" key="12">
    <source>
        <dbReference type="EMBL" id="EDM63982.1"/>
    </source>
</evidence>